<keyword evidence="1" id="KW-0805">Transcription regulation</keyword>
<dbReference type="Pfam" id="PF01037">
    <property type="entry name" value="AsnC_trans_reg"/>
    <property type="match status" value="1"/>
</dbReference>
<dbReference type="GO" id="GO:0043565">
    <property type="term" value="F:sequence-specific DNA binding"/>
    <property type="evidence" value="ECO:0007669"/>
    <property type="project" value="InterPro"/>
</dbReference>
<evidence type="ECO:0000259" key="4">
    <source>
        <dbReference type="PROSITE" id="PS50956"/>
    </source>
</evidence>
<comment type="caution">
    <text evidence="5">The sequence shown here is derived from an EMBL/GenBank/DDBJ whole genome shotgun (WGS) entry which is preliminary data.</text>
</comment>
<feature type="domain" description="HTH asnC-type" evidence="4">
    <location>
        <begin position="8"/>
        <end position="69"/>
    </location>
</feature>
<dbReference type="Gene3D" id="3.30.70.920">
    <property type="match status" value="1"/>
</dbReference>
<evidence type="ECO:0000313" key="5">
    <source>
        <dbReference type="EMBL" id="OIQ65013.1"/>
    </source>
</evidence>
<dbReference type="InterPro" id="IPR019888">
    <property type="entry name" value="Tscrpt_reg_AsnC-like"/>
</dbReference>
<dbReference type="CDD" id="cd00090">
    <property type="entry name" value="HTH_ARSR"/>
    <property type="match status" value="1"/>
</dbReference>
<proteinExistence type="predicted"/>
<organism evidence="5">
    <name type="scientific">mine drainage metagenome</name>
    <dbReference type="NCBI Taxonomy" id="410659"/>
    <lineage>
        <taxon>unclassified sequences</taxon>
        <taxon>metagenomes</taxon>
        <taxon>ecological metagenomes</taxon>
    </lineage>
</organism>
<dbReference type="GO" id="GO:0043200">
    <property type="term" value="P:response to amino acid"/>
    <property type="evidence" value="ECO:0007669"/>
    <property type="project" value="TreeGrafter"/>
</dbReference>
<dbReference type="SMART" id="SM00344">
    <property type="entry name" value="HTH_ASNC"/>
    <property type="match status" value="1"/>
</dbReference>
<dbReference type="AlphaFoldDB" id="A0A1J5PN70"/>
<gene>
    <name evidence="5" type="primary">lrp_32</name>
    <name evidence="5" type="ORF">GALL_534340</name>
</gene>
<evidence type="ECO:0000256" key="2">
    <source>
        <dbReference type="ARBA" id="ARBA00023125"/>
    </source>
</evidence>
<name>A0A1J5PN70_9ZZZZ</name>
<dbReference type="InterPro" id="IPR000485">
    <property type="entry name" value="AsnC-type_HTH_dom"/>
</dbReference>
<dbReference type="PROSITE" id="PS50956">
    <property type="entry name" value="HTH_ASNC_2"/>
    <property type="match status" value="1"/>
</dbReference>
<dbReference type="GO" id="GO:0005829">
    <property type="term" value="C:cytosol"/>
    <property type="evidence" value="ECO:0007669"/>
    <property type="project" value="TreeGrafter"/>
</dbReference>
<dbReference type="InterPro" id="IPR011008">
    <property type="entry name" value="Dimeric_a/b-barrel"/>
</dbReference>
<evidence type="ECO:0000256" key="3">
    <source>
        <dbReference type="ARBA" id="ARBA00023163"/>
    </source>
</evidence>
<keyword evidence="3" id="KW-0804">Transcription</keyword>
<keyword evidence="2" id="KW-0238">DNA-binding</keyword>
<dbReference type="PANTHER" id="PTHR30154:SF34">
    <property type="entry name" value="TRANSCRIPTIONAL REGULATOR AZLB"/>
    <property type="match status" value="1"/>
</dbReference>
<dbReference type="Gene3D" id="1.10.10.10">
    <property type="entry name" value="Winged helix-like DNA-binding domain superfamily/Winged helix DNA-binding domain"/>
    <property type="match status" value="1"/>
</dbReference>
<dbReference type="InterPro" id="IPR019887">
    <property type="entry name" value="Tscrpt_reg_AsnC/Lrp_C"/>
</dbReference>
<dbReference type="SUPFAM" id="SSF46785">
    <property type="entry name" value="Winged helix' DNA-binding domain"/>
    <property type="match status" value="1"/>
</dbReference>
<evidence type="ECO:0000256" key="1">
    <source>
        <dbReference type="ARBA" id="ARBA00023015"/>
    </source>
</evidence>
<dbReference type="PRINTS" id="PR00033">
    <property type="entry name" value="HTHASNC"/>
</dbReference>
<dbReference type="InterPro" id="IPR036390">
    <property type="entry name" value="WH_DNA-bd_sf"/>
</dbReference>
<sequence length="158" mass="17450">MPIDVPKLDAVDKKLLLALQKDARATMGELAELVSLSPSPCWRRVKQLEESGLIEGYNACLSRQKLGYGVTGFVQLQMDNHTPQASDSFERAVVALSQVLSCHNLSGRYDYLLEVVGVDLESFAEFVRTRIRALPGVREISTSFSLKEVKRSVALPIG</sequence>
<dbReference type="Pfam" id="PF13412">
    <property type="entry name" value="HTH_24"/>
    <property type="match status" value="1"/>
</dbReference>
<accession>A0A1J5PN70</accession>
<reference evidence="5" key="1">
    <citation type="submission" date="2016-10" db="EMBL/GenBank/DDBJ databases">
        <title>Sequence of Gallionella enrichment culture.</title>
        <authorList>
            <person name="Poehlein A."/>
            <person name="Muehling M."/>
            <person name="Daniel R."/>
        </authorList>
    </citation>
    <scope>NUCLEOTIDE SEQUENCE</scope>
</reference>
<protein>
    <submittedName>
        <fullName evidence="5">Leucine-responsive regulatory protein</fullName>
    </submittedName>
</protein>
<dbReference type="SUPFAM" id="SSF54909">
    <property type="entry name" value="Dimeric alpha+beta barrel"/>
    <property type="match status" value="1"/>
</dbReference>
<dbReference type="EMBL" id="MLJW01007659">
    <property type="protein sequence ID" value="OIQ65013.1"/>
    <property type="molecule type" value="Genomic_DNA"/>
</dbReference>
<dbReference type="PANTHER" id="PTHR30154">
    <property type="entry name" value="LEUCINE-RESPONSIVE REGULATORY PROTEIN"/>
    <property type="match status" value="1"/>
</dbReference>
<dbReference type="InterPro" id="IPR036388">
    <property type="entry name" value="WH-like_DNA-bd_sf"/>
</dbReference>
<dbReference type="InterPro" id="IPR011991">
    <property type="entry name" value="ArsR-like_HTH"/>
</dbReference>